<keyword evidence="3" id="KW-1185">Reference proteome</keyword>
<evidence type="ECO:0000313" key="3">
    <source>
        <dbReference type="Proteomes" id="UP001500724"/>
    </source>
</evidence>
<comment type="caution">
    <text evidence="2">The sequence shown here is derived from an EMBL/GenBank/DDBJ whole genome shotgun (WGS) entry which is preliminary data.</text>
</comment>
<dbReference type="Proteomes" id="UP001500724">
    <property type="component" value="Unassembled WGS sequence"/>
</dbReference>
<proteinExistence type="predicted"/>
<accession>A0ABN1HWN3</accession>
<organism evidence="2 3">
    <name type="scientific">Streptomyces thermocarboxydovorans</name>
    <dbReference type="NCBI Taxonomy" id="59298"/>
    <lineage>
        <taxon>Bacteria</taxon>
        <taxon>Bacillati</taxon>
        <taxon>Actinomycetota</taxon>
        <taxon>Actinomycetes</taxon>
        <taxon>Kitasatosporales</taxon>
        <taxon>Streptomycetaceae</taxon>
        <taxon>Streptomyces</taxon>
    </lineage>
</organism>
<evidence type="ECO:0000256" key="1">
    <source>
        <dbReference type="SAM" id="MobiDB-lite"/>
    </source>
</evidence>
<evidence type="ECO:0000313" key="2">
    <source>
        <dbReference type="EMBL" id="GAA0670980.1"/>
    </source>
</evidence>
<gene>
    <name evidence="2" type="ORF">GCM10009535_58410</name>
</gene>
<reference evidence="2 3" key="1">
    <citation type="journal article" date="2019" name="Int. J. Syst. Evol. Microbiol.">
        <title>The Global Catalogue of Microorganisms (GCM) 10K type strain sequencing project: providing services to taxonomists for standard genome sequencing and annotation.</title>
        <authorList>
            <consortium name="The Broad Institute Genomics Platform"/>
            <consortium name="The Broad Institute Genome Sequencing Center for Infectious Disease"/>
            <person name="Wu L."/>
            <person name="Ma J."/>
        </authorList>
    </citation>
    <scope>NUCLEOTIDE SEQUENCE [LARGE SCALE GENOMIC DNA]</scope>
    <source>
        <strain evidence="2 3">JCM 10367</strain>
    </source>
</reference>
<protein>
    <submittedName>
        <fullName evidence="2">Uncharacterized protein</fullName>
    </submittedName>
</protein>
<feature type="compositionally biased region" description="Basic and acidic residues" evidence="1">
    <location>
        <begin position="38"/>
        <end position="50"/>
    </location>
</feature>
<name>A0ABN1HWN3_9ACTN</name>
<feature type="region of interest" description="Disordered" evidence="1">
    <location>
        <begin position="1"/>
        <end position="72"/>
    </location>
</feature>
<sequence>MEGVREDVDDHDDEQDAGGGAQEYGRAQSQAPTEPDTGDSRRGNGHQARDHRSRRGRRDLVPVSDRSARSHA</sequence>
<dbReference type="EMBL" id="BAAAGU010000098">
    <property type="protein sequence ID" value="GAA0670980.1"/>
    <property type="molecule type" value="Genomic_DNA"/>
</dbReference>